<dbReference type="AlphaFoldDB" id="A0A0P6SDI9"/>
<name>A0A0P6SDI9_9STRE</name>
<evidence type="ECO:0000313" key="1">
    <source>
        <dbReference type="EMBL" id="KPJ22162.1"/>
    </source>
</evidence>
<sequence length="249" mass="28078">MTNTNELDTRLRAFINAPDNFLDGVALVNAFHNFPVWGTKEQYAIEVEGLKLIPVFTDKQDMAFFKEEQPSAQAHYWLERSAIAVLEEAINAGISGLGFNLKKTGDFGNSTVFTSSDMIQFMNNYTTILNAVMGEENMAAATKDKLYLVPAFVYPKEGNQYDRLFPTMSTPESKSYIPAFSNLQSFAKWYNNEQFGGLFRKAEGVILTWKLDDIYQPKNGDNELDGTVGVAIDPFDDQQILLDWSELDN</sequence>
<comment type="caution">
    <text evidence="1">The sequence shown here is derived from an EMBL/GenBank/DDBJ whole genome shotgun (WGS) entry which is preliminary data.</text>
</comment>
<evidence type="ECO:0008006" key="3">
    <source>
        <dbReference type="Google" id="ProtNLM"/>
    </source>
</evidence>
<proteinExistence type="predicted"/>
<dbReference type="EMBL" id="LHQM01000026">
    <property type="protein sequence ID" value="KPJ22162.1"/>
    <property type="molecule type" value="Genomic_DNA"/>
</dbReference>
<accession>A0A0P6SDI9</accession>
<dbReference type="RefSeq" id="WP_054278944.1">
    <property type="nucleotide sequence ID" value="NZ_LHQM01000026.1"/>
</dbReference>
<gene>
    <name evidence="1" type="ORF">AKK44_06115</name>
</gene>
<dbReference type="Proteomes" id="UP000049578">
    <property type="component" value="Unassembled WGS sequence"/>
</dbReference>
<dbReference type="STRING" id="119224.AKK44_06115"/>
<evidence type="ECO:0000313" key="2">
    <source>
        <dbReference type="Proteomes" id="UP000049578"/>
    </source>
</evidence>
<protein>
    <recommendedName>
        <fullName evidence="3">SseB protein N-terminal domain-containing protein</fullName>
    </recommendedName>
</protein>
<keyword evidence="2" id="KW-1185">Reference proteome</keyword>
<organism evidence="1 2">
    <name type="scientific">Streptococcus phocae</name>
    <dbReference type="NCBI Taxonomy" id="119224"/>
    <lineage>
        <taxon>Bacteria</taxon>
        <taxon>Bacillati</taxon>
        <taxon>Bacillota</taxon>
        <taxon>Bacilli</taxon>
        <taxon>Lactobacillales</taxon>
        <taxon>Streptococcaceae</taxon>
        <taxon>Streptococcus</taxon>
    </lineage>
</organism>
<reference evidence="1 2" key="1">
    <citation type="submission" date="2015-08" db="EMBL/GenBank/DDBJ databases">
        <title>Genome sequence of Streptococcus phocae subsp. phocae ATCC 51973T isolated from liver specimen obtained from seal.</title>
        <authorList>
            <person name="Avendano-Herrera R."/>
        </authorList>
    </citation>
    <scope>NUCLEOTIDE SEQUENCE [LARGE SCALE GENOMIC DNA]</scope>
    <source>
        <strain evidence="1 2">ATCC 51973</strain>
    </source>
</reference>
<dbReference type="PATRIC" id="fig|119224.3.peg.778"/>